<dbReference type="InterPro" id="IPR013154">
    <property type="entry name" value="ADH-like_N"/>
</dbReference>
<evidence type="ECO:0000313" key="9">
    <source>
        <dbReference type="EMBL" id="KAK1760288.1"/>
    </source>
</evidence>
<evidence type="ECO:0000256" key="5">
    <source>
        <dbReference type="ARBA" id="ARBA00023002"/>
    </source>
</evidence>
<dbReference type="GO" id="GO:0008270">
    <property type="term" value="F:zinc ion binding"/>
    <property type="evidence" value="ECO:0007669"/>
    <property type="project" value="InterPro"/>
</dbReference>
<dbReference type="PANTHER" id="PTHR43350:SF2">
    <property type="entry name" value="GROES-LIKE ZINC-BINDING ALCOHOL DEHYDROGENASE FAMILY PROTEIN"/>
    <property type="match status" value="1"/>
</dbReference>
<dbReference type="Gene3D" id="3.40.50.720">
    <property type="entry name" value="NAD(P)-binding Rossmann-like Domain"/>
    <property type="match status" value="1"/>
</dbReference>
<dbReference type="InterPro" id="IPR002328">
    <property type="entry name" value="ADH_Zn_CS"/>
</dbReference>
<accession>A0AAJ0FEE4</accession>
<protein>
    <submittedName>
        <fullName evidence="9">Geraniol dehydrogenase</fullName>
    </submittedName>
</protein>
<dbReference type="InterPro" id="IPR011032">
    <property type="entry name" value="GroES-like_sf"/>
</dbReference>
<evidence type="ECO:0000256" key="6">
    <source>
        <dbReference type="RuleBase" id="RU361277"/>
    </source>
</evidence>
<comment type="caution">
    <text evidence="9">The sequence shown here is derived from an EMBL/GenBank/DDBJ whole genome shotgun (WGS) entry which is preliminary data.</text>
</comment>
<evidence type="ECO:0000256" key="1">
    <source>
        <dbReference type="ARBA" id="ARBA00001947"/>
    </source>
</evidence>
<dbReference type="Pfam" id="PF08240">
    <property type="entry name" value="ADH_N"/>
    <property type="match status" value="1"/>
</dbReference>
<dbReference type="PROSITE" id="PS00059">
    <property type="entry name" value="ADH_ZINC"/>
    <property type="match status" value="1"/>
</dbReference>
<dbReference type="EMBL" id="MU839827">
    <property type="protein sequence ID" value="KAK1760288.1"/>
    <property type="molecule type" value="Genomic_DNA"/>
</dbReference>
<evidence type="ECO:0000259" key="8">
    <source>
        <dbReference type="Pfam" id="PF08240"/>
    </source>
</evidence>
<reference evidence="9" key="1">
    <citation type="submission" date="2023-06" db="EMBL/GenBank/DDBJ databases">
        <title>Genome-scale phylogeny and comparative genomics of the fungal order Sordariales.</title>
        <authorList>
            <consortium name="Lawrence Berkeley National Laboratory"/>
            <person name="Hensen N."/>
            <person name="Bonometti L."/>
            <person name="Westerberg I."/>
            <person name="Brannstrom I.O."/>
            <person name="Guillou S."/>
            <person name="Cros-Aarteil S."/>
            <person name="Calhoun S."/>
            <person name="Haridas S."/>
            <person name="Kuo A."/>
            <person name="Mondo S."/>
            <person name="Pangilinan J."/>
            <person name="Riley R."/>
            <person name="Labutti K."/>
            <person name="Andreopoulos B."/>
            <person name="Lipzen A."/>
            <person name="Chen C."/>
            <person name="Yanf M."/>
            <person name="Daum C."/>
            <person name="Ng V."/>
            <person name="Clum A."/>
            <person name="Steindorff A."/>
            <person name="Ohm R."/>
            <person name="Martin F."/>
            <person name="Silar P."/>
            <person name="Natvig D."/>
            <person name="Lalanne C."/>
            <person name="Gautier V."/>
            <person name="Ament-Velasquez S.L."/>
            <person name="Kruys A."/>
            <person name="Hutchinson M.I."/>
            <person name="Powell A.J."/>
            <person name="Barry K."/>
            <person name="Miller A.N."/>
            <person name="Grigoriev I.V."/>
            <person name="Debuchy R."/>
            <person name="Gladieux P."/>
            <person name="Thoren M.H."/>
            <person name="Johannesson H."/>
        </authorList>
    </citation>
    <scope>NUCLEOTIDE SEQUENCE</scope>
    <source>
        <strain evidence="9">PSN4</strain>
    </source>
</reference>
<organism evidence="9 10">
    <name type="scientific">Echria macrotheca</name>
    <dbReference type="NCBI Taxonomy" id="438768"/>
    <lineage>
        <taxon>Eukaryota</taxon>
        <taxon>Fungi</taxon>
        <taxon>Dikarya</taxon>
        <taxon>Ascomycota</taxon>
        <taxon>Pezizomycotina</taxon>
        <taxon>Sordariomycetes</taxon>
        <taxon>Sordariomycetidae</taxon>
        <taxon>Sordariales</taxon>
        <taxon>Schizotheciaceae</taxon>
        <taxon>Echria</taxon>
    </lineage>
</organism>
<evidence type="ECO:0000256" key="4">
    <source>
        <dbReference type="ARBA" id="ARBA00022833"/>
    </source>
</evidence>
<dbReference type="Gene3D" id="3.90.180.10">
    <property type="entry name" value="Medium-chain alcohol dehydrogenases, catalytic domain"/>
    <property type="match status" value="1"/>
</dbReference>
<keyword evidence="10" id="KW-1185">Reference proteome</keyword>
<feature type="domain" description="Alcohol dehydrogenase-like N-terminal" evidence="8">
    <location>
        <begin position="34"/>
        <end position="127"/>
    </location>
</feature>
<dbReference type="AlphaFoldDB" id="A0AAJ0FEE4"/>
<evidence type="ECO:0000259" key="7">
    <source>
        <dbReference type="Pfam" id="PF00107"/>
    </source>
</evidence>
<keyword evidence="5" id="KW-0560">Oxidoreductase</keyword>
<comment type="similarity">
    <text evidence="2 6">Belongs to the zinc-containing alcohol dehydrogenase family.</text>
</comment>
<dbReference type="Proteomes" id="UP001239445">
    <property type="component" value="Unassembled WGS sequence"/>
</dbReference>
<proteinExistence type="inferred from homology"/>
<evidence type="ECO:0000313" key="10">
    <source>
        <dbReference type="Proteomes" id="UP001239445"/>
    </source>
</evidence>
<keyword evidence="4 6" id="KW-0862">Zinc</keyword>
<dbReference type="SUPFAM" id="SSF50129">
    <property type="entry name" value="GroES-like"/>
    <property type="match status" value="1"/>
</dbReference>
<dbReference type="InterPro" id="IPR013149">
    <property type="entry name" value="ADH-like_C"/>
</dbReference>
<comment type="cofactor">
    <cofactor evidence="1 6">
        <name>Zn(2+)</name>
        <dbReference type="ChEBI" id="CHEBI:29105"/>
    </cofactor>
</comment>
<name>A0AAJ0FEE4_9PEZI</name>
<dbReference type="SUPFAM" id="SSF51735">
    <property type="entry name" value="NAD(P)-binding Rossmann-fold domains"/>
    <property type="match status" value="1"/>
</dbReference>
<sequence length="403" mass="42745">MSSTDARLRSKAYVALSLGGPITLETVTYWPIAPNELVIETAAASVCATDAKAAVGKVRVSPPIILGHECSGTVVQTGVDSARQFDVGDKVVLSYSSCGKCQQCAVGANPYCDERISLNFTGQPGDGIATVEKDGVTYQVKGHFFGQSSMGKRIVARATSAVKLPRDTTEEEMRMFASLGCGIQTGAGTILNLAKPEVNSNILIFGAGSVGLAACLAAALTSPAALVVVDNSAAKLAMLPECVKTAATNFVDSSGLSDEDLVQRLKELTPDGRGYNYALDCVGRGDLVKIGHLALRTRGTVITVGGGNDVALQVTISEHLGRGITYKGTHQGDSVPSVFIPHLIDLWRRGKFPFDRLLTYYEFDELDKAFEDVRSGKTIKPVLINRAASLVSKSEQRDELGVR</sequence>
<dbReference type="InterPro" id="IPR036291">
    <property type="entry name" value="NAD(P)-bd_dom_sf"/>
</dbReference>
<dbReference type="PANTHER" id="PTHR43350">
    <property type="entry name" value="NAD-DEPENDENT ALCOHOL DEHYDROGENASE"/>
    <property type="match status" value="1"/>
</dbReference>
<evidence type="ECO:0000256" key="2">
    <source>
        <dbReference type="ARBA" id="ARBA00008072"/>
    </source>
</evidence>
<evidence type="ECO:0000256" key="3">
    <source>
        <dbReference type="ARBA" id="ARBA00022723"/>
    </source>
</evidence>
<keyword evidence="3 6" id="KW-0479">Metal-binding</keyword>
<feature type="domain" description="Alcohol dehydrogenase-like C-terminal" evidence="7">
    <location>
        <begin position="210"/>
        <end position="336"/>
    </location>
</feature>
<gene>
    <name evidence="9" type="ORF">QBC47DRAFT_334303</name>
</gene>
<dbReference type="Pfam" id="PF00107">
    <property type="entry name" value="ADH_zinc_N"/>
    <property type="match status" value="1"/>
</dbReference>
<dbReference type="GO" id="GO:0016491">
    <property type="term" value="F:oxidoreductase activity"/>
    <property type="evidence" value="ECO:0007669"/>
    <property type="project" value="UniProtKB-KW"/>
</dbReference>